<dbReference type="PANTHER" id="PTHR47247">
    <property type="entry name" value="KUNITZ-TYPE PROTEASE INHIBITOR 2"/>
    <property type="match status" value="1"/>
</dbReference>
<evidence type="ECO:0000256" key="3">
    <source>
        <dbReference type="ARBA" id="ARBA00023157"/>
    </source>
</evidence>
<dbReference type="InterPro" id="IPR036880">
    <property type="entry name" value="Kunitz_BPTI_sf"/>
</dbReference>
<dbReference type="InterPro" id="IPR020901">
    <property type="entry name" value="Prtase_inh_Kunz-CS"/>
</dbReference>
<feature type="domain" description="BPTI/Kunitz inhibitor" evidence="4">
    <location>
        <begin position="1"/>
        <end position="35"/>
    </location>
</feature>
<dbReference type="EMBL" id="WBNA01000701">
    <property type="protein sequence ID" value="NXD18212.1"/>
    <property type="molecule type" value="Genomic_DNA"/>
</dbReference>
<evidence type="ECO:0000259" key="4">
    <source>
        <dbReference type="PROSITE" id="PS50279"/>
    </source>
</evidence>
<feature type="non-terminal residue" evidence="5">
    <location>
        <position position="1"/>
    </location>
</feature>
<feature type="non-terminal residue" evidence="5">
    <location>
        <position position="92"/>
    </location>
</feature>
<dbReference type="InterPro" id="IPR002223">
    <property type="entry name" value="Kunitz_BPTI"/>
</dbReference>
<dbReference type="SMART" id="SM00131">
    <property type="entry name" value="KU"/>
    <property type="match status" value="2"/>
</dbReference>
<dbReference type="PRINTS" id="PR00759">
    <property type="entry name" value="BASICPTASE"/>
</dbReference>
<dbReference type="Pfam" id="PF00014">
    <property type="entry name" value="Kunitz_BPTI"/>
    <property type="match status" value="2"/>
</dbReference>
<evidence type="ECO:0000256" key="1">
    <source>
        <dbReference type="ARBA" id="ARBA00022690"/>
    </source>
</evidence>
<protein>
    <submittedName>
        <fullName evidence="5">SPIT2 inhibitor</fullName>
    </submittedName>
</protein>
<keyword evidence="3" id="KW-1015">Disulfide bond</keyword>
<dbReference type="AlphaFoldDB" id="A0A851TR92"/>
<dbReference type="Gene3D" id="4.10.410.10">
    <property type="entry name" value="Pancreatic trypsin inhibitor Kunitz domain"/>
    <property type="match status" value="2"/>
</dbReference>
<proteinExistence type="predicted"/>
<evidence type="ECO:0000313" key="6">
    <source>
        <dbReference type="Proteomes" id="UP000661971"/>
    </source>
</evidence>
<dbReference type="Proteomes" id="UP000661971">
    <property type="component" value="Unassembled WGS sequence"/>
</dbReference>
<name>A0A851TR92_9AVES</name>
<keyword evidence="1" id="KW-0646">Protease inhibitor</keyword>
<dbReference type="FunFam" id="4.10.410.10:FF:000006">
    <property type="entry name" value="Serine peptidase inhibitor, Kunitz type 1"/>
    <property type="match status" value="1"/>
</dbReference>
<evidence type="ECO:0000313" key="5">
    <source>
        <dbReference type="EMBL" id="NXD18212.1"/>
    </source>
</evidence>
<keyword evidence="2" id="KW-0722">Serine protease inhibitor</keyword>
<dbReference type="PANTHER" id="PTHR47247:SF1">
    <property type="entry name" value="KUNITZ-TYPE PROTEASE INHIBITOR 2"/>
    <property type="match status" value="1"/>
</dbReference>
<comment type="caution">
    <text evidence="5">The sequence shown here is derived from an EMBL/GenBank/DDBJ whole genome shotgun (WGS) entry which is preliminary data.</text>
</comment>
<accession>A0A851TR92</accession>
<feature type="domain" description="BPTI/Kunitz inhibitor" evidence="4">
    <location>
        <begin position="42"/>
        <end position="92"/>
    </location>
</feature>
<reference evidence="6" key="1">
    <citation type="submission" date="2023-07" db="EMBL/GenBank/DDBJ databases">
        <title>Bird 10,000 Genomes (B10K) Project - Family phase.</title>
        <authorList>
            <person name="Zhang G."/>
        </authorList>
    </citation>
    <scope>NUCLEOTIDE SEQUENCE [LARGE SCALE GENOMIC DNA]</scope>
</reference>
<dbReference type="SUPFAM" id="SSF57362">
    <property type="entry name" value="BPTI-like"/>
    <property type="match status" value="2"/>
</dbReference>
<dbReference type="PROSITE" id="PS50279">
    <property type="entry name" value="BPTI_KUNITZ_2"/>
    <property type="match status" value="2"/>
</dbReference>
<dbReference type="PROSITE" id="PS00280">
    <property type="entry name" value="BPTI_KUNITZ_1"/>
    <property type="match status" value="1"/>
</dbReference>
<sequence>WWFNASSAACQPFVFGGCDGNGNNFPTERQCQESCAPGAESCLAPRATGPCRAAFARWYYSAAEGACKRFVYGGCRGNRNNYAREDECWRRC</sequence>
<gene>
    <name evidence="5" type="primary">Spint2</name>
    <name evidence="5" type="ORF">NOTNIG_R02773</name>
</gene>
<organism evidence="5 6">
    <name type="scientific">Nothocercus nigrocapillus</name>
    <dbReference type="NCBI Taxonomy" id="1977171"/>
    <lineage>
        <taxon>Eukaryota</taxon>
        <taxon>Metazoa</taxon>
        <taxon>Chordata</taxon>
        <taxon>Craniata</taxon>
        <taxon>Vertebrata</taxon>
        <taxon>Euteleostomi</taxon>
        <taxon>Archelosauria</taxon>
        <taxon>Archosauria</taxon>
        <taxon>Dinosauria</taxon>
        <taxon>Saurischia</taxon>
        <taxon>Theropoda</taxon>
        <taxon>Coelurosauria</taxon>
        <taxon>Aves</taxon>
        <taxon>Palaeognathae</taxon>
        <taxon>Tinamiformes</taxon>
        <taxon>Tinamidae</taxon>
        <taxon>Nothocercus</taxon>
    </lineage>
</organism>
<evidence type="ECO:0000256" key="2">
    <source>
        <dbReference type="ARBA" id="ARBA00022900"/>
    </source>
</evidence>
<keyword evidence="6" id="KW-1185">Reference proteome</keyword>
<dbReference type="GO" id="GO:0004867">
    <property type="term" value="F:serine-type endopeptidase inhibitor activity"/>
    <property type="evidence" value="ECO:0007669"/>
    <property type="project" value="UniProtKB-KW"/>
</dbReference>